<gene>
    <name evidence="12" type="ORF">NAPIS_ORF00526</name>
</gene>
<reference evidence="12 13" key="1">
    <citation type="journal article" date="2013" name="BMC Genomics">
        <title>Genome sequencing and comparative genomics of honey bee microsporidia, Nosema apis reveal novel insights into host-parasite interactions.</title>
        <authorList>
            <person name="Chen Yp."/>
            <person name="Pettis J.S."/>
            <person name="Zhao Y."/>
            <person name="Liu X."/>
            <person name="Tallon L.J."/>
            <person name="Sadzewicz L.D."/>
            <person name="Li R."/>
            <person name="Zheng H."/>
            <person name="Huang S."/>
            <person name="Zhang X."/>
            <person name="Hamilton M.C."/>
            <person name="Pernal S.F."/>
            <person name="Melathopoulos A.P."/>
            <person name="Yan X."/>
            <person name="Evans J.D."/>
        </authorList>
    </citation>
    <scope>NUCLEOTIDE SEQUENCE [LARGE SCALE GENOMIC DNA]</scope>
    <source>
        <strain evidence="12 13">BRL 01</strain>
    </source>
</reference>
<evidence type="ECO:0000313" key="13">
    <source>
        <dbReference type="Proteomes" id="UP000053780"/>
    </source>
</evidence>
<dbReference type="InterPro" id="IPR017441">
    <property type="entry name" value="Protein_kinase_ATP_BS"/>
</dbReference>
<dbReference type="GO" id="GO:0031431">
    <property type="term" value="C:Dbf4-dependent protein kinase complex"/>
    <property type="evidence" value="ECO:0007669"/>
    <property type="project" value="EnsemblFungi"/>
</dbReference>
<dbReference type="GO" id="GO:1905342">
    <property type="term" value="P:positive regulation of protein localization to kinetochore"/>
    <property type="evidence" value="ECO:0007669"/>
    <property type="project" value="EnsemblFungi"/>
</dbReference>
<dbReference type="GO" id="GO:0031503">
    <property type="term" value="P:protein-containing complex localization"/>
    <property type="evidence" value="ECO:0007669"/>
    <property type="project" value="EnsemblFungi"/>
</dbReference>
<evidence type="ECO:0000256" key="3">
    <source>
        <dbReference type="ARBA" id="ARBA00022679"/>
    </source>
</evidence>
<evidence type="ECO:0000259" key="11">
    <source>
        <dbReference type="PROSITE" id="PS50011"/>
    </source>
</evidence>
<feature type="binding site" evidence="9">
    <location>
        <position position="46"/>
    </location>
    <ligand>
        <name>ATP</name>
        <dbReference type="ChEBI" id="CHEBI:30616"/>
    </ligand>
</feature>
<dbReference type="PROSITE" id="PS50011">
    <property type="entry name" value="PROTEIN_KINASE_DOM"/>
    <property type="match status" value="1"/>
</dbReference>
<keyword evidence="4 9" id="KW-0547">Nucleotide-binding</keyword>
<dbReference type="GO" id="GO:0004674">
    <property type="term" value="F:protein serine/threonine kinase activity"/>
    <property type="evidence" value="ECO:0007669"/>
    <property type="project" value="UniProtKB-KW"/>
</dbReference>
<dbReference type="Pfam" id="PF00069">
    <property type="entry name" value="Pkinase"/>
    <property type="match status" value="1"/>
</dbReference>
<evidence type="ECO:0000256" key="9">
    <source>
        <dbReference type="PROSITE-ProRule" id="PRU10141"/>
    </source>
</evidence>
<dbReference type="GO" id="GO:0006279">
    <property type="term" value="P:premeiotic DNA replication"/>
    <property type="evidence" value="ECO:0007669"/>
    <property type="project" value="EnsemblFungi"/>
</dbReference>
<evidence type="ECO:0000256" key="5">
    <source>
        <dbReference type="ARBA" id="ARBA00022777"/>
    </source>
</evidence>
<evidence type="ECO:0000313" key="12">
    <source>
        <dbReference type="EMBL" id="EQB61898.1"/>
    </source>
</evidence>
<evidence type="ECO:0000256" key="6">
    <source>
        <dbReference type="ARBA" id="ARBA00022840"/>
    </source>
</evidence>
<proteinExistence type="inferred from homology"/>
<dbReference type="CDD" id="cd14019">
    <property type="entry name" value="STKc_Cdc7"/>
    <property type="match status" value="1"/>
</dbReference>
<sequence>MIDEEELEHINFLKNKYVILDKIGEGTFSRVYKAQDIRNNKIYALKVITKTSSPNRVVDELNFLIELDGKYNCIPLFGVLRHEDQIVAVFPFYENTEFRSFLTLCTELDAKKYMYNLLIAVNHIHECNIIHRDIKPGNYLYNKETQSGIVIDFGLAQHNKTENKKPGNKSPVKPVIFFNSVISKSKPPGYYERDTRPHIKAPRAGTRGFRAPEVLFKYQYQTNAIDIWSVGVIMLNVMTSQYPFFYSGDDLDALVELGTIFGHKEMRKIAKFYGRVWKSNIDTIPEDRIPFERLVESYQGYNGYSASAYDLLYKLLDLNCETRISAKEALHHKFFDGVREYI</sequence>
<dbReference type="InterPro" id="IPR011009">
    <property type="entry name" value="Kinase-like_dom_sf"/>
</dbReference>
<dbReference type="GO" id="GO:1905263">
    <property type="term" value="P:positive regulation of meiotic DNA double-strand break formation involved in reciprocal meiotic recombination"/>
    <property type="evidence" value="ECO:0007669"/>
    <property type="project" value="EnsemblFungi"/>
</dbReference>
<keyword evidence="6 9" id="KW-0067">ATP-binding</keyword>
<keyword evidence="5 12" id="KW-0418">Kinase</keyword>
<dbReference type="GO" id="GO:1902977">
    <property type="term" value="P:mitotic DNA replication preinitiation complex assembly"/>
    <property type="evidence" value="ECO:0007669"/>
    <property type="project" value="EnsemblFungi"/>
</dbReference>
<evidence type="ECO:0000256" key="1">
    <source>
        <dbReference type="ARBA" id="ARBA00012513"/>
    </source>
</evidence>
<dbReference type="InterPro" id="IPR045216">
    <property type="entry name" value="CK2_alpha"/>
</dbReference>
<name>T0LC38_9MICR</name>
<dbReference type="VEuPathDB" id="MicrosporidiaDB:NAPIS_ORF00526"/>
<dbReference type="GO" id="GO:0005524">
    <property type="term" value="F:ATP binding"/>
    <property type="evidence" value="ECO:0007669"/>
    <property type="project" value="UniProtKB-UniRule"/>
</dbReference>
<dbReference type="PROSITE" id="PS00107">
    <property type="entry name" value="PROTEIN_KINASE_ATP"/>
    <property type="match status" value="1"/>
</dbReference>
<dbReference type="HOGENOM" id="CLU_000288_118_2_1"/>
<dbReference type="PANTHER" id="PTHR24054:SF0">
    <property type="entry name" value="CASEIN KINASE II SUBUNIT ALPHA"/>
    <property type="match status" value="1"/>
</dbReference>
<dbReference type="InterPro" id="IPR008271">
    <property type="entry name" value="Ser/Thr_kinase_AS"/>
</dbReference>
<evidence type="ECO:0000256" key="8">
    <source>
        <dbReference type="ARBA" id="ARBA00048679"/>
    </source>
</evidence>
<keyword evidence="3" id="KW-0808">Transferase</keyword>
<dbReference type="EMBL" id="KE647068">
    <property type="protein sequence ID" value="EQB61898.1"/>
    <property type="molecule type" value="Genomic_DNA"/>
</dbReference>
<accession>T0LC38</accession>
<keyword evidence="13" id="KW-1185">Reference proteome</keyword>
<dbReference type="Proteomes" id="UP000053780">
    <property type="component" value="Unassembled WGS sequence"/>
</dbReference>
<dbReference type="GO" id="GO:1904968">
    <property type="term" value="P:positive regulation of spindle attachment to meiosis I kinetochore"/>
    <property type="evidence" value="ECO:0007669"/>
    <property type="project" value="EnsemblFungi"/>
</dbReference>
<dbReference type="GO" id="GO:0001100">
    <property type="term" value="P:negative regulation of exit from mitosis"/>
    <property type="evidence" value="ECO:0007669"/>
    <property type="project" value="EnsemblFungi"/>
</dbReference>
<dbReference type="GO" id="GO:0060903">
    <property type="term" value="P:positive regulation of meiosis I"/>
    <property type="evidence" value="ECO:0007669"/>
    <property type="project" value="EnsemblFungi"/>
</dbReference>
<dbReference type="EC" id="2.7.11.1" evidence="1"/>
<keyword evidence="2 10" id="KW-0723">Serine/threonine-protein kinase</keyword>
<dbReference type="GO" id="GO:0005829">
    <property type="term" value="C:cytosol"/>
    <property type="evidence" value="ECO:0007669"/>
    <property type="project" value="TreeGrafter"/>
</dbReference>
<dbReference type="PANTHER" id="PTHR24054">
    <property type="entry name" value="CASEIN KINASE II SUBUNIT ALPHA"/>
    <property type="match status" value="1"/>
</dbReference>
<evidence type="ECO:0000256" key="7">
    <source>
        <dbReference type="ARBA" id="ARBA00047899"/>
    </source>
</evidence>
<dbReference type="AlphaFoldDB" id="T0LC38"/>
<evidence type="ECO:0000256" key="4">
    <source>
        <dbReference type="ARBA" id="ARBA00022741"/>
    </source>
</evidence>
<dbReference type="GO" id="GO:0000727">
    <property type="term" value="P:double-strand break repair via break-induced replication"/>
    <property type="evidence" value="ECO:0007669"/>
    <property type="project" value="EnsemblFungi"/>
</dbReference>
<dbReference type="InterPro" id="IPR000719">
    <property type="entry name" value="Prot_kinase_dom"/>
</dbReference>
<dbReference type="SUPFAM" id="SSF56112">
    <property type="entry name" value="Protein kinase-like (PK-like)"/>
    <property type="match status" value="1"/>
</dbReference>
<dbReference type="GO" id="GO:0006270">
    <property type="term" value="P:DNA replication initiation"/>
    <property type="evidence" value="ECO:0007669"/>
    <property type="project" value="EnsemblFungi"/>
</dbReference>
<organism evidence="12 13">
    <name type="scientific">Vairimorpha apis BRL 01</name>
    <dbReference type="NCBI Taxonomy" id="1037528"/>
    <lineage>
        <taxon>Eukaryota</taxon>
        <taxon>Fungi</taxon>
        <taxon>Fungi incertae sedis</taxon>
        <taxon>Microsporidia</taxon>
        <taxon>Nosematidae</taxon>
        <taxon>Vairimorpha</taxon>
    </lineage>
</organism>
<dbReference type="SMART" id="SM00220">
    <property type="entry name" value="S_TKc"/>
    <property type="match status" value="1"/>
</dbReference>
<feature type="domain" description="Protein kinase" evidence="11">
    <location>
        <begin position="17"/>
        <end position="335"/>
    </location>
</feature>
<protein>
    <recommendedName>
        <fullName evidence="1">non-specific serine/threonine protein kinase</fullName>
        <ecNumber evidence="1">2.7.11.1</ecNumber>
    </recommendedName>
</protein>
<comment type="similarity">
    <text evidence="10">Belongs to the protein kinase superfamily.</text>
</comment>
<dbReference type="OrthoDB" id="10020333at2759"/>
<evidence type="ECO:0000256" key="10">
    <source>
        <dbReference type="RuleBase" id="RU000304"/>
    </source>
</evidence>
<evidence type="ECO:0000256" key="2">
    <source>
        <dbReference type="ARBA" id="ARBA00022527"/>
    </source>
</evidence>
<comment type="catalytic activity">
    <reaction evidence="7">
        <text>L-threonyl-[protein] + ATP = O-phospho-L-threonyl-[protein] + ADP + H(+)</text>
        <dbReference type="Rhea" id="RHEA:46608"/>
        <dbReference type="Rhea" id="RHEA-COMP:11060"/>
        <dbReference type="Rhea" id="RHEA-COMP:11605"/>
        <dbReference type="ChEBI" id="CHEBI:15378"/>
        <dbReference type="ChEBI" id="CHEBI:30013"/>
        <dbReference type="ChEBI" id="CHEBI:30616"/>
        <dbReference type="ChEBI" id="CHEBI:61977"/>
        <dbReference type="ChEBI" id="CHEBI:456216"/>
        <dbReference type="EC" id="2.7.11.1"/>
    </reaction>
</comment>
<dbReference type="Gene3D" id="1.10.510.10">
    <property type="entry name" value="Transferase(Phosphotransferase) domain 1"/>
    <property type="match status" value="1"/>
</dbReference>
<comment type="catalytic activity">
    <reaction evidence="8">
        <text>L-seryl-[protein] + ATP = O-phospho-L-seryl-[protein] + ADP + H(+)</text>
        <dbReference type="Rhea" id="RHEA:17989"/>
        <dbReference type="Rhea" id="RHEA-COMP:9863"/>
        <dbReference type="Rhea" id="RHEA-COMP:11604"/>
        <dbReference type="ChEBI" id="CHEBI:15378"/>
        <dbReference type="ChEBI" id="CHEBI:29999"/>
        <dbReference type="ChEBI" id="CHEBI:30616"/>
        <dbReference type="ChEBI" id="CHEBI:83421"/>
        <dbReference type="ChEBI" id="CHEBI:456216"/>
        <dbReference type="EC" id="2.7.11.1"/>
    </reaction>
</comment>
<dbReference type="GO" id="GO:0005956">
    <property type="term" value="C:protein kinase CK2 complex"/>
    <property type="evidence" value="ECO:0007669"/>
    <property type="project" value="TreeGrafter"/>
</dbReference>
<dbReference type="Gene3D" id="3.30.200.20">
    <property type="entry name" value="Phosphorylase Kinase, domain 1"/>
    <property type="match status" value="1"/>
</dbReference>
<dbReference type="GO" id="GO:0033314">
    <property type="term" value="P:mitotic DNA replication checkpoint signaling"/>
    <property type="evidence" value="ECO:0007669"/>
    <property type="project" value="EnsemblFungi"/>
</dbReference>
<dbReference type="GO" id="GO:0000775">
    <property type="term" value="C:chromosome, centromeric region"/>
    <property type="evidence" value="ECO:0007669"/>
    <property type="project" value="EnsemblFungi"/>
</dbReference>
<dbReference type="GO" id="GO:0042802">
    <property type="term" value="F:identical protein binding"/>
    <property type="evidence" value="ECO:0007669"/>
    <property type="project" value="EnsemblFungi"/>
</dbReference>
<dbReference type="PROSITE" id="PS00108">
    <property type="entry name" value="PROTEIN_KINASE_ST"/>
    <property type="match status" value="1"/>
</dbReference>
<dbReference type="GO" id="GO:0000785">
    <property type="term" value="C:chromatin"/>
    <property type="evidence" value="ECO:0007669"/>
    <property type="project" value="EnsemblFungi"/>
</dbReference>